<dbReference type="PIRSF" id="PIRSF026671">
    <property type="entry name" value="AA_dipeptidase"/>
    <property type="match status" value="1"/>
</dbReference>
<dbReference type="Proteomes" id="UP000010482">
    <property type="component" value="Chromosome"/>
</dbReference>
<name>K9Z0N7_DACS8</name>
<keyword evidence="7 9" id="KW-0482">Metalloprotease</keyword>
<keyword evidence="12" id="KW-1185">Reference proteome</keyword>
<feature type="binding site" evidence="9">
    <location>
        <position position="134"/>
    </location>
    <ligand>
        <name>Zn(2+)</name>
        <dbReference type="ChEBI" id="CHEBI:29105"/>
        <note>catalytic</note>
    </ligand>
</feature>
<evidence type="ECO:0000256" key="3">
    <source>
        <dbReference type="ARBA" id="ARBA00022723"/>
    </source>
</evidence>
<evidence type="ECO:0000256" key="5">
    <source>
        <dbReference type="ARBA" id="ARBA00022833"/>
    </source>
</evidence>
<keyword evidence="2 9" id="KW-0645">Protease</keyword>
<dbReference type="Gene3D" id="3.30.1380.10">
    <property type="match status" value="1"/>
</dbReference>
<dbReference type="EMBL" id="CP003944">
    <property type="protein sequence ID" value="AFZ51943.1"/>
    <property type="molecule type" value="Genomic_DNA"/>
</dbReference>
<protein>
    <recommendedName>
        <fullName evidence="9 10">D-alanyl-D-alanine dipeptidase</fullName>
        <shortName evidence="9 10">D-Ala-D-Ala dipeptidase</shortName>
        <ecNumber evidence="9 10">3.4.13.22</ecNumber>
    </recommendedName>
</protein>
<dbReference type="eggNOG" id="COG2173">
    <property type="taxonomic scope" value="Bacteria"/>
</dbReference>
<dbReference type="GO" id="GO:0160237">
    <property type="term" value="F:D-Ala-D-Ala dipeptidase activity"/>
    <property type="evidence" value="ECO:0007669"/>
    <property type="project" value="UniProtKB-EC"/>
</dbReference>
<evidence type="ECO:0000256" key="8">
    <source>
        <dbReference type="ARBA" id="ARBA00023316"/>
    </source>
</evidence>
<dbReference type="InterPro" id="IPR000755">
    <property type="entry name" value="A_A_dipeptidase"/>
</dbReference>
<dbReference type="GO" id="GO:0006508">
    <property type="term" value="P:proteolysis"/>
    <property type="evidence" value="ECO:0007669"/>
    <property type="project" value="UniProtKB-KW"/>
</dbReference>
<evidence type="ECO:0000256" key="7">
    <source>
        <dbReference type="ARBA" id="ARBA00023049"/>
    </source>
</evidence>
<accession>K9Z0N7</accession>
<dbReference type="GO" id="GO:0071555">
    <property type="term" value="P:cell wall organization"/>
    <property type="evidence" value="ECO:0007669"/>
    <property type="project" value="UniProtKB-KW"/>
</dbReference>
<evidence type="ECO:0000313" key="12">
    <source>
        <dbReference type="Proteomes" id="UP000010482"/>
    </source>
</evidence>
<dbReference type="CDD" id="cd14843">
    <property type="entry name" value="D-Ala-D-Ala_dipeptidase_like"/>
    <property type="match status" value="1"/>
</dbReference>
<keyword evidence="5 9" id="KW-0862">Zinc</keyword>
<dbReference type="PATRIC" id="fig|13035.3.peg.3908"/>
<dbReference type="Pfam" id="PF01427">
    <property type="entry name" value="Peptidase_M15"/>
    <property type="match status" value="1"/>
</dbReference>
<evidence type="ECO:0000256" key="4">
    <source>
        <dbReference type="ARBA" id="ARBA00022801"/>
    </source>
</evidence>
<dbReference type="OrthoDB" id="9801430at2"/>
<evidence type="ECO:0000256" key="10">
    <source>
        <dbReference type="PIRNR" id="PIRNR026671"/>
    </source>
</evidence>
<keyword evidence="4 9" id="KW-0378">Hydrolase</keyword>
<dbReference type="EC" id="3.4.13.22" evidence="9 10"/>
<feature type="binding site" evidence="9">
    <location>
        <position position="199"/>
    </location>
    <ligand>
        <name>Zn(2+)</name>
        <dbReference type="ChEBI" id="CHEBI:29105"/>
        <note>catalytic</note>
    </ligand>
</feature>
<feature type="active site" description="Proton donor/acceptor" evidence="9">
    <location>
        <position position="196"/>
    </location>
</feature>
<evidence type="ECO:0000256" key="1">
    <source>
        <dbReference type="ARBA" id="ARBA00001362"/>
    </source>
</evidence>
<feature type="site" description="Transition state stabilizer" evidence="9">
    <location>
        <position position="78"/>
    </location>
</feature>
<dbReference type="PANTHER" id="PTHR43126">
    <property type="entry name" value="D-ALANYL-D-ALANINE DIPEPTIDASE"/>
    <property type="match status" value="1"/>
</dbReference>
<dbReference type="PANTHER" id="PTHR43126:SF2">
    <property type="entry name" value="D-ALANYL-D-ALANINE DIPEPTIDASE"/>
    <property type="match status" value="1"/>
</dbReference>
<dbReference type="KEGG" id="dsl:Dacsa_3452"/>
<evidence type="ECO:0000256" key="9">
    <source>
        <dbReference type="HAMAP-Rule" id="MF_01924"/>
    </source>
</evidence>
<evidence type="ECO:0000256" key="2">
    <source>
        <dbReference type="ARBA" id="ARBA00022670"/>
    </source>
</evidence>
<comment type="cofactor">
    <cofactor evidence="9">
        <name>Zn(2+)</name>
        <dbReference type="ChEBI" id="CHEBI:29105"/>
    </cofactor>
    <text evidence="9">Binds 1 zinc ion per subunit.</text>
</comment>
<feature type="binding site" evidence="9">
    <location>
        <position position="127"/>
    </location>
    <ligand>
        <name>Zn(2+)</name>
        <dbReference type="ChEBI" id="CHEBI:29105"/>
        <note>catalytic</note>
    </ligand>
</feature>
<dbReference type="RefSeq" id="WP_015230917.1">
    <property type="nucleotide sequence ID" value="NC_019780.1"/>
</dbReference>
<comment type="function">
    <text evidence="9 10">Catalyzes hydrolysis of the D-alanyl-D-alanine dipeptide.</text>
</comment>
<dbReference type="GO" id="GO:0008270">
    <property type="term" value="F:zinc ion binding"/>
    <property type="evidence" value="ECO:0007669"/>
    <property type="project" value="UniProtKB-UniRule"/>
</dbReference>
<keyword evidence="6 9" id="KW-0224">Dipeptidase</keyword>
<comment type="similarity">
    <text evidence="9 10">Belongs to the peptidase M15D family.</text>
</comment>
<dbReference type="HOGENOM" id="CLU_060744_2_2_3"/>
<evidence type="ECO:0000256" key="6">
    <source>
        <dbReference type="ARBA" id="ARBA00022997"/>
    </source>
</evidence>
<reference evidence="11" key="1">
    <citation type="submission" date="2012-04" db="EMBL/GenBank/DDBJ databases">
        <title>Finished genome of Dactylococcopsis salina PCC 8305.</title>
        <authorList>
            <consortium name="US DOE Joint Genome Institute"/>
            <person name="Gugger M."/>
            <person name="Coursin T."/>
            <person name="Rippka R."/>
            <person name="Tandeau De Marsac N."/>
            <person name="Huntemann M."/>
            <person name="Wei C.-L."/>
            <person name="Han J."/>
            <person name="Detter J.C."/>
            <person name="Han C."/>
            <person name="Tapia R."/>
            <person name="Daligault H."/>
            <person name="Chen A."/>
            <person name="Krypides N."/>
            <person name="Mavromatis K."/>
            <person name="Markowitz V."/>
            <person name="Szeto E."/>
            <person name="Ivanova N."/>
            <person name="Ovchinnikova G."/>
            <person name="Pagani I."/>
            <person name="Pati A."/>
            <person name="Goodwin L."/>
            <person name="Peters L."/>
            <person name="Pitluck S."/>
            <person name="Woyke T."/>
            <person name="Kerfeld C."/>
        </authorList>
    </citation>
    <scope>NUCLEOTIDE SEQUENCE [LARGE SCALE GENOMIC DNA]</scope>
    <source>
        <strain evidence="11">PCC 8305</strain>
    </source>
</reference>
<dbReference type="InterPro" id="IPR009045">
    <property type="entry name" value="Zn_M74/Hedgehog-like"/>
</dbReference>
<dbReference type="HAMAP" id="MF_01924">
    <property type="entry name" value="A_A_dipeptidase"/>
    <property type="match status" value="1"/>
</dbReference>
<evidence type="ECO:0000313" key="11">
    <source>
        <dbReference type="EMBL" id="AFZ51943.1"/>
    </source>
</evidence>
<proteinExistence type="inferred from homology"/>
<keyword evidence="3 9" id="KW-0479">Metal-binding</keyword>
<keyword evidence="8 10" id="KW-0961">Cell wall biogenesis/degradation</keyword>
<gene>
    <name evidence="11" type="ORF">Dacsa_3452</name>
</gene>
<comment type="catalytic activity">
    <reaction evidence="1 9 10">
        <text>D-alanyl-D-alanine + H2O = 2 D-alanine</text>
        <dbReference type="Rhea" id="RHEA:20661"/>
        <dbReference type="ChEBI" id="CHEBI:15377"/>
        <dbReference type="ChEBI" id="CHEBI:57416"/>
        <dbReference type="ChEBI" id="CHEBI:57822"/>
        <dbReference type="EC" id="3.4.13.22"/>
    </reaction>
</comment>
<dbReference type="AlphaFoldDB" id="K9Z0N7"/>
<dbReference type="SUPFAM" id="SSF55166">
    <property type="entry name" value="Hedgehog/DD-peptidase"/>
    <property type="match status" value="1"/>
</dbReference>
<dbReference type="GO" id="GO:0008237">
    <property type="term" value="F:metallopeptidase activity"/>
    <property type="evidence" value="ECO:0007669"/>
    <property type="project" value="UniProtKB-KW"/>
</dbReference>
<sequence>MKPYQMISIQDCGEGLVPIPTEMFAFETPHPYQKLGAPYGEVSPYLLREGVLEALKRSQKQLELRRPGWRLKIFDAYRPIAVQQFMVDYTFQILRKRWVNASKSEIEQQVAQFWAQPSNNPDTPPPHSTGAAIDLTLVNEKQETLDLGGEIDEISARSHPNFYQNATIASEQGYHQRRELLKEVMFSANFCQHPEEWWHFSLGDQMWVWLNSQKCLSSPLIADYGRI</sequence>
<organism evidence="11 12">
    <name type="scientific">Dactylococcopsis salina (strain PCC 8305)</name>
    <name type="common">Myxobactron salinum</name>
    <dbReference type="NCBI Taxonomy" id="13035"/>
    <lineage>
        <taxon>Bacteria</taxon>
        <taxon>Bacillati</taxon>
        <taxon>Cyanobacteriota</taxon>
        <taxon>Cyanophyceae</taxon>
        <taxon>Nodosilineales</taxon>
        <taxon>Cymatolegaceae</taxon>
        <taxon>Dactylococcopsis</taxon>
    </lineage>
</organism>